<sequence length="575" mass="63884">MDNLKATSPSPEILMFLFPLHSPQPPSQATPLGAPPTRSTSHRTPYGRSPAFWYLPVPYSPRGCQYLDSFTLSPHQGHTYRSTLSKTLHLPQLHLSRSAAFTTATSTCHFTYSTAHPFLITGVLNTHTCTQLAMPYKRLCLSPSLSGLLFTSPTLAPDPCYFSKDSPVLMTASLLTPSDFTLLIITRTKTRPTPNMSAEAPATSDPLMELVNAFKAALRPTSTPPSASGCPMAMPAMFAGEAAECSGFLLQINLYIQMQPQQFLSENDKVAFLISLFTGKALQWAKAIWNSNNPIINSSEQFTDHFSEVFSTATNTLTTSDQLFRLHQGSSVNDYTLHFRTLTVASGWNEIVVLGAYQQGLNPENCVAMALYGDSIGLESFLQRTTRVSQRLATCQPPVTAPQPASVAACYPLEQFPPVGRVRTKLPPPRYHHLNTFPRVWDSAHHLQRAVCRHKSFTDAKRRAAPLCQPGDQVWLSTRDLRLPCRKLSPRYIGLFRILRQINEVTFQLQLPPRYRVHPTFHVSLLKAFSPSATDTPGAEAEPPSPEILDQPSIYTVHEILDSWRRGGCLEYLID</sequence>
<organism evidence="4 5">
    <name type="scientific">Labeo rohita</name>
    <name type="common">Indian major carp</name>
    <name type="synonym">Cyprinus rohita</name>
    <dbReference type="NCBI Taxonomy" id="84645"/>
    <lineage>
        <taxon>Eukaryota</taxon>
        <taxon>Metazoa</taxon>
        <taxon>Chordata</taxon>
        <taxon>Craniata</taxon>
        <taxon>Vertebrata</taxon>
        <taxon>Euteleostomi</taxon>
        <taxon>Actinopterygii</taxon>
        <taxon>Neopterygii</taxon>
        <taxon>Teleostei</taxon>
        <taxon>Ostariophysi</taxon>
        <taxon>Cypriniformes</taxon>
        <taxon>Cyprinidae</taxon>
        <taxon>Labeoninae</taxon>
        <taxon>Labeonini</taxon>
        <taxon>Labeo</taxon>
    </lineage>
</organism>
<dbReference type="EMBL" id="JACTAM010000013">
    <property type="protein sequence ID" value="KAI2657439.1"/>
    <property type="molecule type" value="Genomic_DNA"/>
</dbReference>
<evidence type="ECO:0000313" key="5">
    <source>
        <dbReference type="Proteomes" id="UP000830375"/>
    </source>
</evidence>
<name>A0ABQ8M3G0_LABRO</name>
<dbReference type="InterPro" id="IPR056924">
    <property type="entry name" value="SH3_Tf2-1"/>
</dbReference>
<evidence type="ECO:0000313" key="4">
    <source>
        <dbReference type="EMBL" id="KAI2657439.1"/>
    </source>
</evidence>
<dbReference type="PANTHER" id="PTHR15503:SF22">
    <property type="entry name" value="TRANSPOSON TY3-I GAG POLYPROTEIN"/>
    <property type="match status" value="1"/>
</dbReference>
<gene>
    <name evidence="4" type="ORF">H4Q32_008760</name>
</gene>
<comment type="caution">
    <text evidence="4">The sequence shown here is derived from an EMBL/GenBank/DDBJ whole genome shotgun (WGS) entry which is preliminary data.</text>
</comment>
<proteinExistence type="predicted"/>
<accession>A0ABQ8M3G0</accession>
<dbReference type="InterPro" id="IPR032549">
    <property type="entry name" value="DUF4939"/>
</dbReference>
<dbReference type="Proteomes" id="UP000830375">
    <property type="component" value="Unassembled WGS sequence"/>
</dbReference>
<evidence type="ECO:0000256" key="1">
    <source>
        <dbReference type="SAM" id="MobiDB-lite"/>
    </source>
</evidence>
<reference evidence="4 5" key="1">
    <citation type="submission" date="2022-01" db="EMBL/GenBank/DDBJ databases">
        <title>A high-quality chromosome-level genome assembly of rohu carp, Labeo rohita.</title>
        <authorList>
            <person name="Arick M.A. II"/>
            <person name="Hsu C.-Y."/>
            <person name="Magbanua Z."/>
            <person name="Pechanova O."/>
            <person name="Grover C."/>
            <person name="Miller E."/>
            <person name="Thrash A."/>
            <person name="Ezzel L."/>
            <person name="Alam S."/>
            <person name="Benzie J."/>
            <person name="Hamilton M."/>
            <person name="Karsi A."/>
            <person name="Lawrence M.L."/>
            <person name="Peterson D.G."/>
        </authorList>
    </citation>
    <scope>NUCLEOTIDE SEQUENCE [LARGE SCALE GENOMIC DNA]</scope>
    <source>
        <strain evidence="5">BAU-BD-2019</strain>
        <tissue evidence="4">Blood</tissue>
    </source>
</reference>
<dbReference type="Pfam" id="PF16297">
    <property type="entry name" value="DUF4939"/>
    <property type="match status" value="1"/>
</dbReference>
<feature type="domain" description="Tf2-1-like SH3-like" evidence="3">
    <location>
        <begin position="471"/>
        <end position="529"/>
    </location>
</feature>
<dbReference type="Pfam" id="PF24626">
    <property type="entry name" value="SH3_Tf2-1"/>
    <property type="match status" value="1"/>
</dbReference>
<keyword evidence="5" id="KW-1185">Reference proteome</keyword>
<feature type="domain" description="DUF4939" evidence="2">
    <location>
        <begin position="228"/>
        <end position="312"/>
    </location>
</feature>
<dbReference type="PANTHER" id="PTHR15503">
    <property type="entry name" value="LDOC1 RELATED"/>
    <property type="match status" value="1"/>
</dbReference>
<dbReference type="InterPro" id="IPR032567">
    <property type="entry name" value="RTL1-rel"/>
</dbReference>
<protein>
    <submittedName>
        <fullName evidence="4">Retrotransposon-like protein 1</fullName>
    </submittedName>
</protein>
<feature type="region of interest" description="Disordered" evidence="1">
    <location>
        <begin position="24"/>
        <end position="44"/>
    </location>
</feature>
<evidence type="ECO:0000259" key="3">
    <source>
        <dbReference type="Pfam" id="PF24626"/>
    </source>
</evidence>
<evidence type="ECO:0000259" key="2">
    <source>
        <dbReference type="Pfam" id="PF16297"/>
    </source>
</evidence>